<feature type="compositionally biased region" description="Low complexity" evidence="1">
    <location>
        <begin position="1"/>
        <end position="16"/>
    </location>
</feature>
<protein>
    <submittedName>
        <fullName evidence="2">Protein STPG3</fullName>
    </submittedName>
</protein>
<accession>A0A8J6AHV4</accession>
<sequence>MERRPPLLLDLDTPGPTAYPAPDASLRESSPHPSFSIGRKHPGRGACRPAPLGAMAPPLPQHMPLAEGGGRRAWQTAWLQSESPFTQKTDFGREQKWPSPADYQPWSWPACPAARLGGHRLVARTPEAHGRLTPQAPVEQRPGPAAYDIAPGCRLRSPHPPAFSMGRSPLSASWIRSSRTPGPAAYRVEDRFSSRFPTAPGVLIQGERRPKRHDTGPFCAV</sequence>
<gene>
    <name evidence="2" type="ORF">J0S82_018104</name>
</gene>
<dbReference type="Proteomes" id="UP000700334">
    <property type="component" value="Unassembled WGS sequence"/>
</dbReference>
<dbReference type="AlphaFoldDB" id="A0A8J6AHV4"/>
<dbReference type="OrthoDB" id="406368at2759"/>
<dbReference type="Pfam" id="PF07004">
    <property type="entry name" value="SHIPPO-rpt"/>
    <property type="match status" value="3"/>
</dbReference>
<comment type="caution">
    <text evidence="2">The sequence shown here is derived from an EMBL/GenBank/DDBJ whole genome shotgun (WGS) entry which is preliminary data.</text>
</comment>
<reference evidence="2" key="1">
    <citation type="journal article" date="2021" name="Evol. Appl.">
        <title>The genome of the Pyrenean desman and the effects of bottlenecks and inbreeding on the genomic landscape of an endangered species.</title>
        <authorList>
            <person name="Escoda L."/>
            <person name="Castresana J."/>
        </authorList>
    </citation>
    <scope>NUCLEOTIDE SEQUENCE</scope>
    <source>
        <strain evidence="2">IBE-C5619</strain>
    </source>
</reference>
<name>A0A8J6AHV4_GALPY</name>
<proteinExistence type="predicted"/>
<feature type="region of interest" description="Disordered" evidence="1">
    <location>
        <begin position="1"/>
        <end position="52"/>
    </location>
</feature>
<keyword evidence="3" id="KW-1185">Reference proteome</keyword>
<evidence type="ECO:0000256" key="1">
    <source>
        <dbReference type="SAM" id="MobiDB-lite"/>
    </source>
</evidence>
<evidence type="ECO:0000313" key="3">
    <source>
        <dbReference type="Proteomes" id="UP000700334"/>
    </source>
</evidence>
<dbReference type="PANTHER" id="PTHR21580:SF25">
    <property type="entry name" value="PROTEIN STPG3"/>
    <property type="match status" value="1"/>
</dbReference>
<dbReference type="PANTHER" id="PTHR21580">
    <property type="entry name" value="SHIPPO-1-RELATED"/>
    <property type="match status" value="1"/>
</dbReference>
<evidence type="ECO:0000313" key="2">
    <source>
        <dbReference type="EMBL" id="KAG8518625.1"/>
    </source>
</evidence>
<dbReference type="EMBL" id="JAGFMF010011628">
    <property type="protein sequence ID" value="KAG8518625.1"/>
    <property type="molecule type" value="Genomic_DNA"/>
</dbReference>
<dbReference type="InterPro" id="IPR051291">
    <property type="entry name" value="CIMAP"/>
</dbReference>
<feature type="region of interest" description="Disordered" evidence="1">
    <location>
        <begin position="199"/>
        <end position="221"/>
    </location>
</feature>
<dbReference type="InterPro" id="IPR010736">
    <property type="entry name" value="SHIPPO-rpt"/>
</dbReference>
<organism evidence="2 3">
    <name type="scientific">Galemys pyrenaicus</name>
    <name type="common">Iberian desman</name>
    <name type="synonym">Pyrenean desman</name>
    <dbReference type="NCBI Taxonomy" id="202257"/>
    <lineage>
        <taxon>Eukaryota</taxon>
        <taxon>Metazoa</taxon>
        <taxon>Chordata</taxon>
        <taxon>Craniata</taxon>
        <taxon>Vertebrata</taxon>
        <taxon>Euteleostomi</taxon>
        <taxon>Mammalia</taxon>
        <taxon>Eutheria</taxon>
        <taxon>Laurasiatheria</taxon>
        <taxon>Eulipotyphla</taxon>
        <taxon>Talpidae</taxon>
        <taxon>Galemys</taxon>
    </lineage>
</organism>
<dbReference type="GO" id="GO:0005856">
    <property type="term" value="C:cytoskeleton"/>
    <property type="evidence" value="ECO:0007669"/>
    <property type="project" value="TreeGrafter"/>
</dbReference>